<gene>
    <name evidence="1" type="ORF">PGLA2088_LOCUS20610</name>
</gene>
<name>A0A813JB92_POLGL</name>
<sequence length="162" mass="16904">MAGSDSVAMAGVNASKGIVLWIRCYSAPGVRLEGLNDVGYRCIMPSALALALCSAPVPAIDAESEEDFAIIRNMDAAATEAARKQAAMRKYRPALEVSTALLLGLRKVLSVFAEQVAQWRARMLDEVSLSAPAAAVVAAAEAVPFPALAVGLAPTALRHALN</sequence>
<dbReference type="EMBL" id="CAJNNW010025653">
    <property type="protein sequence ID" value="CAE8678078.1"/>
    <property type="molecule type" value="Genomic_DNA"/>
</dbReference>
<evidence type="ECO:0000313" key="2">
    <source>
        <dbReference type="Proteomes" id="UP000626109"/>
    </source>
</evidence>
<comment type="caution">
    <text evidence="1">The sequence shown here is derived from an EMBL/GenBank/DDBJ whole genome shotgun (WGS) entry which is preliminary data.</text>
</comment>
<dbReference type="Proteomes" id="UP000626109">
    <property type="component" value="Unassembled WGS sequence"/>
</dbReference>
<evidence type="ECO:0000313" key="1">
    <source>
        <dbReference type="EMBL" id="CAE8678078.1"/>
    </source>
</evidence>
<proteinExistence type="predicted"/>
<protein>
    <submittedName>
        <fullName evidence="1">Uncharacterized protein</fullName>
    </submittedName>
</protein>
<accession>A0A813JB92</accession>
<dbReference type="AlphaFoldDB" id="A0A813JB92"/>
<organism evidence="1 2">
    <name type="scientific">Polarella glacialis</name>
    <name type="common">Dinoflagellate</name>
    <dbReference type="NCBI Taxonomy" id="89957"/>
    <lineage>
        <taxon>Eukaryota</taxon>
        <taxon>Sar</taxon>
        <taxon>Alveolata</taxon>
        <taxon>Dinophyceae</taxon>
        <taxon>Suessiales</taxon>
        <taxon>Suessiaceae</taxon>
        <taxon>Polarella</taxon>
    </lineage>
</organism>
<reference evidence="1" key="1">
    <citation type="submission" date="2021-02" db="EMBL/GenBank/DDBJ databases">
        <authorList>
            <person name="Dougan E. K."/>
            <person name="Rhodes N."/>
            <person name="Thang M."/>
            <person name="Chan C."/>
        </authorList>
    </citation>
    <scope>NUCLEOTIDE SEQUENCE</scope>
</reference>